<sequence length="248" mass="27804">MAASALLLAALCSFPLTQPHPVYGQGGATAGNNFFWGQQPIDLATTSPSSYSKEGRLPWNAWWNSLQLPESSLSDQRESVSSSASELLDHQSNDFSPESLSDFSNDSRSFTRPEDDMLPWNNYIDFNQGTEGLDVDTNLDASPFQPPKAKEHAKATEMIPQGPLYLERNPFGSMDLFKDHGYSAYQAYQRTPKAQINRMLHPPTSDDLESHMADMHDFYHYDAYKRALELASSPRHASQPGRWGVIRN</sequence>
<proteinExistence type="predicted"/>
<feature type="signal peptide" evidence="2">
    <location>
        <begin position="1"/>
        <end position="19"/>
    </location>
</feature>
<name>A0A9W8E712_9FUNG</name>
<gene>
    <name evidence="3" type="ORF">H4R34_005568</name>
</gene>
<keyword evidence="2" id="KW-0732">Signal</keyword>
<accession>A0A9W8E712</accession>
<dbReference type="Proteomes" id="UP001151582">
    <property type="component" value="Unassembled WGS sequence"/>
</dbReference>
<evidence type="ECO:0000313" key="4">
    <source>
        <dbReference type="Proteomes" id="UP001151582"/>
    </source>
</evidence>
<organism evidence="3 4">
    <name type="scientific">Dimargaris verticillata</name>
    <dbReference type="NCBI Taxonomy" id="2761393"/>
    <lineage>
        <taxon>Eukaryota</taxon>
        <taxon>Fungi</taxon>
        <taxon>Fungi incertae sedis</taxon>
        <taxon>Zoopagomycota</taxon>
        <taxon>Kickxellomycotina</taxon>
        <taxon>Dimargaritomycetes</taxon>
        <taxon>Dimargaritales</taxon>
        <taxon>Dimargaritaceae</taxon>
        <taxon>Dimargaris</taxon>
    </lineage>
</organism>
<evidence type="ECO:0000256" key="1">
    <source>
        <dbReference type="SAM" id="MobiDB-lite"/>
    </source>
</evidence>
<reference evidence="3" key="1">
    <citation type="submission" date="2022-07" db="EMBL/GenBank/DDBJ databases">
        <title>Phylogenomic reconstructions and comparative analyses of Kickxellomycotina fungi.</title>
        <authorList>
            <person name="Reynolds N.K."/>
            <person name="Stajich J.E."/>
            <person name="Barry K."/>
            <person name="Grigoriev I.V."/>
            <person name="Crous P."/>
            <person name="Smith M.E."/>
        </authorList>
    </citation>
    <scope>NUCLEOTIDE SEQUENCE</scope>
    <source>
        <strain evidence="3">RSA 567</strain>
    </source>
</reference>
<evidence type="ECO:0000256" key="2">
    <source>
        <dbReference type="SAM" id="SignalP"/>
    </source>
</evidence>
<dbReference type="EMBL" id="JANBQB010001190">
    <property type="protein sequence ID" value="KAJ1971963.1"/>
    <property type="molecule type" value="Genomic_DNA"/>
</dbReference>
<feature type="region of interest" description="Disordered" evidence="1">
    <location>
        <begin position="74"/>
        <end position="114"/>
    </location>
</feature>
<dbReference type="AlphaFoldDB" id="A0A9W8E712"/>
<comment type="caution">
    <text evidence="3">The sequence shown here is derived from an EMBL/GenBank/DDBJ whole genome shotgun (WGS) entry which is preliminary data.</text>
</comment>
<feature type="compositionally biased region" description="Polar residues" evidence="1">
    <location>
        <begin position="74"/>
        <end position="85"/>
    </location>
</feature>
<evidence type="ECO:0000313" key="3">
    <source>
        <dbReference type="EMBL" id="KAJ1971963.1"/>
    </source>
</evidence>
<keyword evidence="4" id="KW-1185">Reference proteome</keyword>
<feature type="chain" id="PRO_5040810251" evidence="2">
    <location>
        <begin position="20"/>
        <end position="248"/>
    </location>
</feature>
<protein>
    <submittedName>
        <fullName evidence="3">Uncharacterized protein</fullName>
    </submittedName>
</protein>
<feature type="compositionally biased region" description="Polar residues" evidence="1">
    <location>
        <begin position="93"/>
        <end position="108"/>
    </location>
</feature>